<dbReference type="InterPro" id="IPR003591">
    <property type="entry name" value="Leu-rich_rpt_typical-subtyp"/>
</dbReference>
<accession>A0A085MJ33</accession>
<evidence type="ECO:0008006" key="6">
    <source>
        <dbReference type="Google" id="ProtNLM"/>
    </source>
</evidence>
<keyword evidence="1" id="KW-0433">Leucine-rich repeat</keyword>
<dbReference type="PANTHER" id="PTHR24366:SF96">
    <property type="entry name" value="LEUCINE RICH REPEAT CONTAINING 53"/>
    <property type="match status" value="1"/>
</dbReference>
<evidence type="ECO:0000256" key="1">
    <source>
        <dbReference type="ARBA" id="ARBA00022614"/>
    </source>
</evidence>
<dbReference type="InterPro" id="IPR001611">
    <property type="entry name" value="Leu-rich_rpt"/>
</dbReference>
<dbReference type="PROSITE" id="PS51450">
    <property type="entry name" value="LRR"/>
    <property type="match status" value="2"/>
</dbReference>
<evidence type="ECO:0000256" key="2">
    <source>
        <dbReference type="ARBA" id="ARBA00022737"/>
    </source>
</evidence>
<sequence length="540" mass="60159">MHQPWKNMSLRCYGVVMKIYWLLLLVELAKCQSIFPPRNVSCPFSSDCTCSSTQCSGPIDVWCTDQRQFPIFTANSNCEVASLLIEGQYDNVPSRGLAAFTDRVFNLKLISKTSTILQFDPQAFQGSIGLFLERFELEDERALTEFPSALKAFKKLHTLILNNTAIARIPHGILSEKILETLRISNSRINDIDRDALVNLPFLFSFELPGNNLTAFPRDALLPVMPSLRSLDLSNNQIILLETGSFHGFDRLKQLNLSGNPLALLENGSLNGLERSLMDLDLSKCMITDFPTASLNTLTSLKTLDLSENRITAIPRNAFSGMSNLVKVNLENNPIKVIEPGAFVHATFDTLTLRASKMQQLDLETFLGSTTLTKIVVADNPMLKTVFSSKNNLESEYALKEIHLYNNNITSLDYSLSDWLSREGSKVTIEQNEFFDCNETAVSWLAAVQKCFQSSQLDVGNVKCAPVTIEEELFGNFTTLESTLNRINVDCRQFLTSTTARTTLKPTSKRRNSATSLYINSGVVVLVVSRIVGSMTGILP</sequence>
<dbReference type="SMART" id="SM00369">
    <property type="entry name" value="LRR_TYP"/>
    <property type="match status" value="7"/>
</dbReference>
<name>A0A085MJ33_9BILA</name>
<evidence type="ECO:0000313" key="4">
    <source>
        <dbReference type="EMBL" id="KFD57229.1"/>
    </source>
</evidence>
<dbReference type="InterPro" id="IPR032675">
    <property type="entry name" value="LRR_dom_sf"/>
</dbReference>
<keyword evidence="2" id="KW-0677">Repeat</keyword>
<proteinExistence type="predicted"/>
<keyword evidence="5" id="KW-1185">Reference proteome</keyword>
<protein>
    <recommendedName>
        <fullName evidence="6">Leucine Rich repeat-containing domain protein</fullName>
    </recommendedName>
</protein>
<feature type="signal peptide" evidence="3">
    <location>
        <begin position="1"/>
        <end position="31"/>
    </location>
</feature>
<reference evidence="4 5" key="1">
    <citation type="journal article" date="2014" name="Nat. Genet.">
        <title>Genome and transcriptome of the porcine whipworm Trichuris suis.</title>
        <authorList>
            <person name="Jex A.R."/>
            <person name="Nejsum P."/>
            <person name="Schwarz E.M."/>
            <person name="Hu L."/>
            <person name="Young N.D."/>
            <person name="Hall R.S."/>
            <person name="Korhonen P.K."/>
            <person name="Liao S."/>
            <person name="Thamsborg S."/>
            <person name="Xia J."/>
            <person name="Xu P."/>
            <person name="Wang S."/>
            <person name="Scheerlinck J.P."/>
            <person name="Hofmann A."/>
            <person name="Sternberg P.W."/>
            <person name="Wang J."/>
            <person name="Gasser R.B."/>
        </authorList>
    </citation>
    <scope>NUCLEOTIDE SEQUENCE [LARGE SCALE GENOMIC DNA]</scope>
    <source>
        <strain evidence="4">DCEP-RM93M</strain>
    </source>
</reference>
<keyword evidence="3" id="KW-0732">Signal</keyword>
<gene>
    <name evidence="4" type="ORF">M513_01740</name>
</gene>
<evidence type="ECO:0000256" key="3">
    <source>
        <dbReference type="SAM" id="SignalP"/>
    </source>
</evidence>
<evidence type="ECO:0000313" key="5">
    <source>
        <dbReference type="Proteomes" id="UP000030764"/>
    </source>
</evidence>
<dbReference type="AlphaFoldDB" id="A0A085MJ33"/>
<dbReference type="SUPFAM" id="SSF52058">
    <property type="entry name" value="L domain-like"/>
    <property type="match status" value="1"/>
</dbReference>
<dbReference type="Gene3D" id="3.80.10.10">
    <property type="entry name" value="Ribonuclease Inhibitor"/>
    <property type="match status" value="2"/>
</dbReference>
<dbReference type="Proteomes" id="UP000030764">
    <property type="component" value="Unassembled WGS sequence"/>
</dbReference>
<dbReference type="PANTHER" id="PTHR24366">
    <property type="entry name" value="IG(IMMUNOGLOBULIN) AND LRR(LEUCINE RICH REPEAT) DOMAINS"/>
    <property type="match status" value="1"/>
</dbReference>
<dbReference type="Pfam" id="PF13855">
    <property type="entry name" value="LRR_8"/>
    <property type="match status" value="2"/>
</dbReference>
<dbReference type="PRINTS" id="PR00019">
    <property type="entry name" value="LEURICHRPT"/>
</dbReference>
<organism evidence="4 5">
    <name type="scientific">Trichuris suis</name>
    <name type="common">pig whipworm</name>
    <dbReference type="NCBI Taxonomy" id="68888"/>
    <lineage>
        <taxon>Eukaryota</taxon>
        <taxon>Metazoa</taxon>
        <taxon>Ecdysozoa</taxon>
        <taxon>Nematoda</taxon>
        <taxon>Enoplea</taxon>
        <taxon>Dorylaimia</taxon>
        <taxon>Trichinellida</taxon>
        <taxon>Trichuridae</taxon>
        <taxon>Trichuris</taxon>
    </lineage>
</organism>
<dbReference type="EMBL" id="KL363189">
    <property type="protein sequence ID" value="KFD57229.1"/>
    <property type="molecule type" value="Genomic_DNA"/>
</dbReference>
<feature type="chain" id="PRO_5001795266" description="Leucine Rich repeat-containing domain protein" evidence="3">
    <location>
        <begin position="32"/>
        <end position="540"/>
    </location>
</feature>